<feature type="domain" description="ABC transporter" evidence="4">
    <location>
        <begin position="11"/>
        <end position="255"/>
    </location>
</feature>
<keyword evidence="3 5" id="KW-0067">ATP-binding</keyword>
<dbReference type="GO" id="GO:0055085">
    <property type="term" value="P:transmembrane transport"/>
    <property type="evidence" value="ECO:0007669"/>
    <property type="project" value="UniProtKB-ARBA"/>
</dbReference>
<proteinExistence type="predicted"/>
<dbReference type="InterPro" id="IPR003439">
    <property type="entry name" value="ABC_transporter-like_ATP-bd"/>
</dbReference>
<name>A0A3P3XPB4_9SPIR</name>
<dbReference type="GO" id="GO:0016887">
    <property type="term" value="F:ATP hydrolysis activity"/>
    <property type="evidence" value="ECO:0007669"/>
    <property type="project" value="InterPro"/>
</dbReference>
<accession>A0A3P3XPB4</accession>
<dbReference type="Pfam" id="PF00005">
    <property type="entry name" value="ABC_tran"/>
    <property type="match status" value="1"/>
</dbReference>
<dbReference type="InterPro" id="IPR003593">
    <property type="entry name" value="AAA+_ATPase"/>
</dbReference>
<dbReference type="InterPro" id="IPR050319">
    <property type="entry name" value="ABC_transp_ATP-bind"/>
</dbReference>
<dbReference type="FunFam" id="3.40.50.300:FF:000016">
    <property type="entry name" value="Oligopeptide ABC transporter ATP-binding component"/>
    <property type="match status" value="1"/>
</dbReference>
<evidence type="ECO:0000256" key="3">
    <source>
        <dbReference type="ARBA" id="ARBA00022840"/>
    </source>
</evidence>
<dbReference type="PANTHER" id="PTHR43776:SF8">
    <property type="entry name" value="ABC TRANSPORTER, ATP-BINDING PROTEIN"/>
    <property type="match status" value="1"/>
</dbReference>
<dbReference type="SMART" id="SM00382">
    <property type="entry name" value="AAA"/>
    <property type="match status" value="1"/>
</dbReference>
<evidence type="ECO:0000256" key="2">
    <source>
        <dbReference type="ARBA" id="ARBA00022741"/>
    </source>
</evidence>
<dbReference type="PROSITE" id="PS50893">
    <property type="entry name" value="ABC_TRANSPORTER_2"/>
    <property type="match status" value="1"/>
</dbReference>
<dbReference type="InterPro" id="IPR027417">
    <property type="entry name" value="P-loop_NTPase"/>
</dbReference>
<dbReference type="PANTHER" id="PTHR43776">
    <property type="entry name" value="TRANSPORT ATP-BINDING PROTEIN"/>
    <property type="match status" value="1"/>
</dbReference>
<dbReference type="EMBL" id="FWDO01000004">
    <property type="protein sequence ID" value="SLM18094.1"/>
    <property type="molecule type" value="Genomic_DNA"/>
</dbReference>
<dbReference type="CDD" id="cd03257">
    <property type="entry name" value="ABC_NikE_OppD_transporters"/>
    <property type="match status" value="1"/>
</dbReference>
<dbReference type="SUPFAM" id="SSF52540">
    <property type="entry name" value="P-loop containing nucleoside triphosphate hydrolases"/>
    <property type="match status" value="1"/>
</dbReference>
<dbReference type="NCBIfam" id="TIGR01727">
    <property type="entry name" value="oligo_HPY"/>
    <property type="match status" value="1"/>
</dbReference>
<organism evidence="5">
    <name type="scientific">uncultured spirochete</name>
    <dbReference type="NCBI Taxonomy" id="156406"/>
    <lineage>
        <taxon>Bacteria</taxon>
        <taxon>Pseudomonadati</taxon>
        <taxon>Spirochaetota</taxon>
        <taxon>Spirochaetia</taxon>
        <taxon>Spirochaetales</taxon>
        <taxon>environmental samples</taxon>
    </lineage>
</organism>
<keyword evidence="1" id="KW-0813">Transport</keyword>
<protein>
    <submittedName>
        <fullName evidence="5">Oligopeptide transporter subunit ATP-binding component of ABC superfamily</fullName>
    </submittedName>
</protein>
<evidence type="ECO:0000256" key="1">
    <source>
        <dbReference type="ARBA" id="ARBA00022448"/>
    </source>
</evidence>
<dbReference type="InterPro" id="IPR013563">
    <property type="entry name" value="Oligopep_ABC_C"/>
</dbReference>
<keyword evidence="2" id="KW-0547">Nucleotide-binding</keyword>
<dbReference type="GO" id="GO:0015833">
    <property type="term" value="P:peptide transport"/>
    <property type="evidence" value="ECO:0007669"/>
    <property type="project" value="InterPro"/>
</dbReference>
<dbReference type="GO" id="GO:0005524">
    <property type="term" value="F:ATP binding"/>
    <property type="evidence" value="ECO:0007669"/>
    <property type="project" value="UniProtKB-KW"/>
</dbReference>
<dbReference type="Gene3D" id="3.40.50.300">
    <property type="entry name" value="P-loop containing nucleotide triphosphate hydrolases"/>
    <property type="match status" value="1"/>
</dbReference>
<reference evidence="5" key="1">
    <citation type="submission" date="2017-02" db="EMBL/GenBank/DDBJ databases">
        <authorList>
            <person name="Regsiter A."/>
            <person name="William W."/>
        </authorList>
    </citation>
    <scope>NUCLEOTIDE SEQUENCE</scope>
    <source>
        <strain evidence="5">BdmA 4</strain>
    </source>
</reference>
<sequence>MHERSGAEPILQVRNLKKYFYTPRGNLHAVDDVSFEIQEGGTLGVVGESGCGKTTTGRAILRLIEPTSGSILFNGTDIVSLDKHRLRMMREKMQIIFQDPYSSLDPRMTVSGIIAEPLIIHRRVSGKKELVKHVQKLMEMVELEDRLYSAYPHELDGGRRQRIGIARALALEPKFIVCDEPVSSLDVSVQAQILNLMQDIQDQLGLTYMFVTHDMAVVKHISDEIAVMYLGQIIEKSPAKELFKHQYHPYSRALISAIPKIDSKSSDTSTILRGEIGSPIEPKPGCRFAPRCEYCIDKCLSENPLFKAVSPGRYAACWRAEEI</sequence>
<dbReference type="AlphaFoldDB" id="A0A3P3XPB4"/>
<gene>
    <name evidence="5" type="primary">oppF</name>
    <name evidence="5" type="ORF">SPIRO4BDMA_40666</name>
</gene>
<dbReference type="Pfam" id="PF08352">
    <property type="entry name" value="oligo_HPY"/>
    <property type="match status" value="1"/>
</dbReference>
<evidence type="ECO:0000313" key="5">
    <source>
        <dbReference type="EMBL" id="SLM18094.1"/>
    </source>
</evidence>
<evidence type="ECO:0000259" key="4">
    <source>
        <dbReference type="PROSITE" id="PS50893"/>
    </source>
</evidence>